<comment type="caution">
    <text evidence="2">The sequence shown here is derived from an EMBL/GenBank/DDBJ whole genome shotgun (WGS) entry which is preliminary data.</text>
</comment>
<organism evidence="2 3">
    <name type="scientific">Rapidithrix thailandica</name>
    <dbReference type="NCBI Taxonomy" id="413964"/>
    <lineage>
        <taxon>Bacteria</taxon>
        <taxon>Pseudomonadati</taxon>
        <taxon>Bacteroidota</taxon>
        <taxon>Cytophagia</taxon>
        <taxon>Cytophagales</taxon>
        <taxon>Flammeovirgaceae</taxon>
        <taxon>Rapidithrix</taxon>
    </lineage>
</organism>
<feature type="transmembrane region" description="Helical" evidence="1">
    <location>
        <begin position="5"/>
        <end position="23"/>
    </location>
</feature>
<feature type="transmembrane region" description="Helical" evidence="1">
    <location>
        <begin position="54"/>
        <end position="77"/>
    </location>
</feature>
<dbReference type="AlphaFoldDB" id="A0AAW9S6F2"/>
<accession>A0AAW9S6F2</accession>
<gene>
    <name evidence="2" type="ORF">AAG747_11450</name>
</gene>
<keyword evidence="1" id="KW-1133">Transmembrane helix</keyword>
<evidence type="ECO:0000256" key="1">
    <source>
        <dbReference type="SAM" id="Phobius"/>
    </source>
</evidence>
<sequence>MNKQVTKFIISIMALFVGAYLLPGISIDSLLTSIIVAIVLSFLNMFLRPVFILLTLPFTIITFGLFLIVINACLFLLTDWLVPGFEIGGMWDAIFYSIIYSLTLSFLSYLLGLDKEKRK</sequence>
<name>A0AAW9S6F2_9BACT</name>
<dbReference type="PANTHER" id="PTHR37309">
    <property type="entry name" value="SLR0284 PROTEIN"/>
    <property type="match status" value="1"/>
</dbReference>
<feature type="transmembrane region" description="Helical" evidence="1">
    <location>
        <begin position="93"/>
        <end position="113"/>
    </location>
</feature>
<protein>
    <submittedName>
        <fullName evidence="2">Phage holin family protein</fullName>
    </submittedName>
</protein>
<dbReference type="PANTHER" id="PTHR37309:SF1">
    <property type="entry name" value="SLR0284 PROTEIN"/>
    <property type="match status" value="1"/>
</dbReference>
<dbReference type="InterPro" id="IPR007165">
    <property type="entry name" value="Phage_holin_4_2"/>
</dbReference>
<feature type="transmembrane region" description="Helical" evidence="1">
    <location>
        <begin position="29"/>
        <end position="47"/>
    </location>
</feature>
<evidence type="ECO:0000313" key="3">
    <source>
        <dbReference type="Proteomes" id="UP001403385"/>
    </source>
</evidence>
<evidence type="ECO:0000313" key="2">
    <source>
        <dbReference type="EMBL" id="MEN7548529.1"/>
    </source>
</evidence>
<keyword evidence="1" id="KW-0812">Transmembrane</keyword>
<dbReference type="Pfam" id="PF04020">
    <property type="entry name" value="Phage_holin_4_2"/>
    <property type="match status" value="1"/>
</dbReference>
<proteinExistence type="predicted"/>
<dbReference type="Proteomes" id="UP001403385">
    <property type="component" value="Unassembled WGS sequence"/>
</dbReference>
<keyword evidence="1" id="KW-0472">Membrane</keyword>
<reference evidence="2 3" key="1">
    <citation type="submission" date="2024-04" db="EMBL/GenBank/DDBJ databases">
        <title>Novel genus in family Flammeovirgaceae.</title>
        <authorList>
            <person name="Nguyen T.H."/>
            <person name="Vuong T.Q."/>
            <person name="Le H."/>
            <person name="Kim S.-G."/>
        </authorList>
    </citation>
    <scope>NUCLEOTIDE SEQUENCE [LARGE SCALE GENOMIC DNA]</scope>
    <source>
        <strain evidence="2 3">JCM 23209</strain>
    </source>
</reference>
<dbReference type="RefSeq" id="WP_346821309.1">
    <property type="nucleotide sequence ID" value="NZ_JBDKWZ010000006.1"/>
</dbReference>
<keyword evidence="3" id="KW-1185">Reference proteome</keyword>
<dbReference type="EMBL" id="JBDKWZ010000006">
    <property type="protein sequence ID" value="MEN7548529.1"/>
    <property type="molecule type" value="Genomic_DNA"/>
</dbReference>